<accession>A0A2S7SWN5</accession>
<comment type="caution">
    <text evidence="3">The sequence shown here is derived from an EMBL/GenBank/DDBJ whole genome shotgun (WGS) entry which is preliminary data.</text>
</comment>
<dbReference type="Proteomes" id="UP000239872">
    <property type="component" value="Unassembled WGS sequence"/>
</dbReference>
<evidence type="ECO:0000313" key="4">
    <source>
        <dbReference type="Proteomes" id="UP000239872"/>
    </source>
</evidence>
<keyword evidence="4" id="KW-1185">Reference proteome</keyword>
<dbReference type="Gene3D" id="3.30.200.210">
    <property type="match status" value="1"/>
</dbReference>
<organism evidence="3 4">
    <name type="scientific">Flavipsychrobacter stenotrophus</name>
    <dbReference type="NCBI Taxonomy" id="2077091"/>
    <lineage>
        <taxon>Bacteria</taxon>
        <taxon>Pseudomonadati</taxon>
        <taxon>Bacteroidota</taxon>
        <taxon>Chitinophagia</taxon>
        <taxon>Chitinophagales</taxon>
        <taxon>Chitinophagaceae</taxon>
        <taxon>Flavipsychrobacter</taxon>
    </lineage>
</organism>
<feature type="domain" description="4Fe-4S ferredoxin-type" evidence="2">
    <location>
        <begin position="791"/>
        <end position="821"/>
    </location>
</feature>
<dbReference type="PANTHER" id="PTHR42783:SF3">
    <property type="entry name" value="GLUTAMATE SYNTHASE [NADPH] SMALL CHAIN-RELATED"/>
    <property type="match status" value="1"/>
</dbReference>
<evidence type="ECO:0000313" key="3">
    <source>
        <dbReference type="EMBL" id="PQJ10936.1"/>
    </source>
</evidence>
<dbReference type="EMBL" id="PPSL01000003">
    <property type="protein sequence ID" value="PQJ10936.1"/>
    <property type="molecule type" value="Genomic_DNA"/>
</dbReference>
<sequence>MSQKQYWTGLEELNNPAAHQELAQNEFKEELPFDLSETVLGASTPRRDFLKFLGFSTLAATVVSSCEMPVRKAIPYAIKPEDITPGVPNYYASTFVDGGDYCAVIIKTRDGRPIKVEGNEMSSITRGGSSARVQASVLNLYDKARLRFPGSPAADGKGMKNVESTFEAIDKMVKEGIGTKPGYLLTNSILSLSTKEIIAQFLAKYPNVKHVVYDAISYSGMLQANEASYGKRTLPTYHFDKAQTIVSLGADFLGTWLSPVEFAKSYARGRKVSAKNFKISKHYQVESNHTITGAAADNRATCRPSEMGLVATALYNEVTGGAKVALPSAKLTEMVAKAAADLKKGNGMVVCGSNDVNVQIVINAINDKIGANGTTVNWTTTSNLRQGIDSEMVALTEAMAAGQVGSVFIHGANPVYEYFDGKKFADGLAKVPLTVSFAERMDETAEKCKFLVPDHHYLESWGDAEPKPNYISLMQPGIAPLFKTRSFQDSLMTWAGNTTRFEDFWKTYWTNKLGSQANFEKALQDGVIEPAGDMPIGGAAFAGNVNDAIAKINGKKAGAGMEVMIYQKVAIGHGGAWSNNPWLLEMPDPITRATWDNYACVSPKKAREMGAELTGINEVEPKKHVITVKGANYSVNLPLIVVPGMHNDVVAIAVGYGRGLNVGRAGASDSATGMGGRNAYPFASYNGVNFEGASAATVTMTDQLFEVAVTQTHNSYEARPIIHEFTLEEFEKDPKILLKERYKEVGEFAQPLLTEEGKESEEEKVMDAKLDESYRTEGTLYDNYEYNGLKWGLSIDLNSCTGCGACIIGCQAENNVSVVGKEHVMKSHEMHWIRIDRYFSGMPDNPDSIQTVFQPMLCQHCDNAPCENVCPVSATNHSSEGLNQMAYNRCIGTKYCANNCPYKVRHFNWMDWNGADAFADNAFEDYRRDDINDDLTRMVLNPDVTVRSRGVMEKCTFCVQRLQDAKLAAKKLGRPMKDGEARTACQQACPSDAITFGNVNDKESNIYKVRKQEHAERLFYVLEHIHTLPNVNYLAKIRNTEELHSGKENDPKNIKDGFLEDHI</sequence>
<dbReference type="CDD" id="cd10551">
    <property type="entry name" value="PsrB"/>
    <property type="match status" value="1"/>
</dbReference>
<dbReference type="OrthoDB" id="9779457at2"/>
<dbReference type="Pfam" id="PF13247">
    <property type="entry name" value="Fer4_11"/>
    <property type="match status" value="1"/>
</dbReference>
<dbReference type="SUPFAM" id="SSF53706">
    <property type="entry name" value="Formate dehydrogenase/DMSO reductase, domains 1-3"/>
    <property type="match status" value="1"/>
</dbReference>
<gene>
    <name evidence="3" type="ORF">CJD36_013275</name>
</gene>
<dbReference type="SUPFAM" id="SSF54862">
    <property type="entry name" value="4Fe-4S ferredoxins"/>
    <property type="match status" value="1"/>
</dbReference>
<dbReference type="Gene3D" id="3.40.228.10">
    <property type="entry name" value="Dimethylsulfoxide Reductase, domain 2"/>
    <property type="match status" value="1"/>
</dbReference>
<evidence type="ECO:0000259" key="2">
    <source>
        <dbReference type="PROSITE" id="PS51379"/>
    </source>
</evidence>
<protein>
    <submittedName>
        <fullName evidence="3">[Fe-S]-binding protein</fullName>
    </submittedName>
</protein>
<dbReference type="Gene3D" id="3.30.70.20">
    <property type="match status" value="2"/>
</dbReference>
<dbReference type="Gene3D" id="3.40.50.740">
    <property type="match status" value="1"/>
</dbReference>
<feature type="region of interest" description="Disordered" evidence="1">
    <location>
        <begin position="1044"/>
        <end position="1063"/>
    </location>
</feature>
<dbReference type="PANTHER" id="PTHR42783">
    <property type="entry name" value="GLUTAMATE SYNTHASE [NADPH] SMALL CHAIN"/>
    <property type="match status" value="1"/>
</dbReference>
<dbReference type="InterPro" id="IPR017896">
    <property type="entry name" value="4Fe4S_Fe-S-bd"/>
</dbReference>
<dbReference type="RefSeq" id="WP_105039663.1">
    <property type="nucleotide sequence ID" value="NZ_PPSL01000003.1"/>
</dbReference>
<dbReference type="PROSITE" id="PS51379">
    <property type="entry name" value="4FE4S_FER_2"/>
    <property type="match status" value="2"/>
</dbReference>
<feature type="domain" description="4Fe-4S ferredoxin-type" evidence="2">
    <location>
        <begin position="849"/>
        <end position="880"/>
    </location>
</feature>
<name>A0A2S7SWN5_9BACT</name>
<reference evidence="3 4" key="1">
    <citation type="submission" date="2018-01" db="EMBL/GenBank/DDBJ databases">
        <title>A novel member of the phylum Bacteroidetes isolated from glacier ice.</title>
        <authorList>
            <person name="Liu Q."/>
            <person name="Xin Y.-H."/>
        </authorList>
    </citation>
    <scope>NUCLEOTIDE SEQUENCE [LARGE SCALE GENOMIC DNA]</scope>
    <source>
        <strain evidence="3 4">RB1R16</strain>
    </source>
</reference>
<dbReference type="NCBIfam" id="TIGR04519">
    <property type="entry name" value="MoCo_extend_TAT"/>
    <property type="match status" value="1"/>
</dbReference>
<evidence type="ECO:0000256" key="1">
    <source>
        <dbReference type="SAM" id="MobiDB-lite"/>
    </source>
</evidence>
<proteinExistence type="predicted"/>
<dbReference type="AlphaFoldDB" id="A0A2S7SWN5"/>
<dbReference type="Gene3D" id="3.30.2070.10">
    <property type="entry name" value="Formate dehydrogenase/DMSO reductase"/>
    <property type="match status" value="1"/>
</dbReference>
<dbReference type="InterPro" id="IPR030948">
    <property type="entry name" value="TAT_var_transloc_signal_dom"/>
</dbReference>